<feature type="signal peptide" evidence="2">
    <location>
        <begin position="1"/>
        <end position="20"/>
    </location>
</feature>
<proteinExistence type="predicted"/>
<reference evidence="4 5" key="1">
    <citation type="submission" date="2021-03" db="EMBL/GenBank/DDBJ databases">
        <title>Novel species identification of genus Shewanella.</title>
        <authorList>
            <person name="Liu G."/>
            <person name="Zhang Q."/>
        </authorList>
    </citation>
    <scope>NUCLEOTIDE SEQUENCE [LARGE SCALE GENOMIC DNA]</scope>
    <source>
        <strain evidence="4 5">FJAT-53726</strain>
    </source>
</reference>
<name>A0A974XIV2_9GAMM</name>
<feature type="chain" id="PRO_5037330884" evidence="2">
    <location>
        <begin position="21"/>
        <end position="312"/>
    </location>
</feature>
<dbReference type="Pfam" id="PF13349">
    <property type="entry name" value="DUF4097"/>
    <property type="match status" value="1"/>
</dbReference>
<dbReference type="AlphaFoldDB" id="A0A974XIV2"/>
<accession>A0A974XIV2</accession>
<dbReference type="RefSeq" id="WP_207324421.1">
    <property type="nucleotide sequence ID" value="NZ_CP071504.1"/>
</dbReference>
<dbReference type="Proteomes" id="UP000663281">
    <property type="component" value="Chromosome"/>
</dbReference>
<evidence type="ECO:0000259" key="3">
    <source>
        <dbReference type="Pfam" id="PF13349"/>
    </source>
</evidence>
<evidence type="ECO:0000313" key="5">
    <source>
        <dbReference type="Proteomes" id="UP000663281"/>
    </source>
</evidence>
<organism evidence="4 5">
    <name type="scientific">Shewanella cyperi</name>
    <dbReference type="NCBI Taxonomy" id="2814292"/>
    <lineage>
        <taxon>Bacteria</taxon>
        <taxon>Pseudomonadati</taxon>
        <taxon>Pseudomonadota</taxon>
        <taxon>Gammaproteobacteria</taxon>
        <taxon>Alteromonadales</taxon>
        <taxon>Shewanellaceae</taxon>
        <taxon>Shewanella</taxon>
    </lineage>
</organism>
<feature type="domain" description="DUF4097" evidence="3">
    <location>
        <begin position="39"/>
        <end position="310"/>
    </location>
</feature>
<evidence type="ECO:0000256" key="2">
    <source>
        <dbReference type="SAM" id="SignalP"/>
    </source>
</evidence>
<keyword evidence="2" id="KW-0732">Signal</keyword>
<dbReference type="KEGG" id="scyp:JYB88_13410"/>
<feature type="region of interest" description="Disordered" evidence="1">
    <location>
        <begin position="261"/>
        <end position="293"/>
    </location>
</feature>
<dbReference type="InterPro" id="IPR025164">
    <property type="entry name" value="Toastrack_DUF4097"/>
</dbReference>
<evidence type="ECO:0000256" key="1">
    <source>
        <dbReference type="SAM" id="MobiDB-lite"/>
    </source>
</evidence>
<keyword evidence="5" id="KW-1185">Reference proteome</keyword>
<dbReference type="EMBL" id="CP071504">
    <property type="protein sequence ID" value="QSX29210.1"/>
    <property type="molecule type" value="Genomic_DNA"/>
</dbReference>
<protein>
    <submittedName>
        <fullName evidence="4">DUF4097 family beta strand repeat protein</fullName>
    </submittedName>
</protein>
<gene>
    <name evidence="4" type="ORF">JYB88_13410</name>
</gene>
<evidence type="ECO:0000313" key="4">
    <source>
        <dbReference type="EMBL" id="QSX29210.1"/>
    </source>
</evidence>
<sequence>MKLTHSTLALLLAIVPQLQAAEKVDRTIKVDSKPKVELEVPRGEVNLVSWNKSEVRVEGTLDEESEGLELEQRDGVVHIRDKANLHRKHHNDNKDGSKLTLYLPKELSLNAEGVATDYRLKDFSGKLELSSVSGNIQSESLSGEVALNTVSGDIKAKALKGELYLITVSGAITDEDSSGEVNYQLVSGDLKGISQGKKITIEQVSGEVKFALPKAEQLRFNTVSGDSQLRVPGKLDAKLESVSGDLELSFDGKADSRFSINGGPSGDIHNKLSGDKPAKPKYGRGSKLEFSAGSGAGRIDISTISGDITLKQ</sequence>
<feature type="compositionally biased region" description="Basic and acidic residues" evidence="1">
    <location>
        <begin position="268"/>
        <end position="278"/>
    </location>
</feature>